<reference evidence="4" key="1">
    <citation type="submission" date="2024-01" db="EMBL/GenBank/DDBJ databases">
        <title>Roseobacter fucihabitans sp. nov., isolated from the brown alga Fucus spiralis.</title>
        <authorList>
            <person name="Hahnke S."/>
            <person name="Berger M."/>
            <person name="Schlingloff A."/>
            <person name="Athale I."/>
            <person name="Neumann-Schaal M."/>
            <person name="Adenaya A."/>
            <person name="Poehlein A."/>
            <person name="Daniel R."/>
            <person name="Pertersen J."/>
            <person name="Brinkhoff T."/>
        </authorList>
    </citation>
    <scope>NUCLEOTIDE SEQUENCE [LARGE SCALE GENOMIC DNA]</scope>
    <source>
        <strain evidence="4">B14</strain>
    </source>
</reference>
<dbReference type="EMBL" id="CP143423">
    <property type="protein sequence ID" value="WVX50778.1"/>
    <property type="molecule type" value="Genomic_DNA"/>
</dbReference>
<gene>
    <name evidence="3" type="ORF">ROLI_038780</name>
</gene>
<dbReference type="NCBIfam" id="NF012211">
    <property type="entry name" value="tand_rpt_95"/>
    <property type="match status" value="9"/>
</dbReference>
<dbReference type="Pfam" id="PF17963">
    <property type="entry name" value="Big_9"/>
    <property type="match status" value="14"/>
</dbReference>
<evidence type="ECO:0000259" key="2">
    <source>
        <dbReference type="PROSITE" id="PS50093"/>
    </source>
</evidence>
<feature type="domain" description="PKD" evidence="2">
    <location>
        <begin position="4782"/>
        <end position="4843"/>
    </location>
</feature>
<dbReference type="Proteomes" id="UP001318682">
    <property type="component" value="Chromosome"/>
</dbReference>
<protein>
    <recommendedName>
        <fullName evidence="2">PKD domain-containing protein</fullName>
    </recommendedName>
</protein>
<dbReference type="PROSITE" id="PS50093">
    <property type="entry name" value="PKD"/>
    <property type="match status" value="1"/>
</dbReference>
<evidence type="ECO:0000313" key="3">
    <source>
        <dbReference type="EMBL" id="WVX50778.1"/>
    </source>
</evidence>
<dbReference type="CDD" id="cd00146">
    <property type="entry name" value="PKD"/>
    <property type="match status" value="1"/>
</dbReference>
<sequence>MNSPLTSEQLINSFIVGNQNEARVQALADGSYVVVWVSEAQDGNQAGIFAQRYSAQGERIGAQTQVNDTAIEIQRDPSIAATQDGGFVIVWESRNQDVPGSFDFGVYGQRFAADGSKAGGEFQVNAVNTSATQFDPEVAGLPGGGFAVTFTDDFGDISSDGIRVRFYDAAGVPAGADVQVNTETSSNQSEPALAAIQPSGGANSLAAGGVVVVWNSPASATAGDGSGAGVFAQILALDGTSIGGEFQVNTTTPGSQGDPAVAGLDGGRFVVTWDDNNAADGSGFGIFAQVFEGDGSAVGTEFQVNVETSSTQSDPEVTATTDGGFVISWTSANSGTAGDGSGSGVFARRFDADGVAQSGEILLNEETSGEQIRSDVAALANGDFVSVWTSDTSGNAGDGSSQGVFQRIFGDEATFNAPSARPEVEAFSTVRVFSEAEVNAAPQRLDFDGAVAFSDADSADFDGGRIVLSSIGQSLVEDGFADQDTDAQLQLGVASAGPVSVSGATVSVNGTVVGTISGSGANGTPLVIDLNGASNASVVEILLENLTFAISSDDPRAQTTLELLVEDGDGATSDPVVISVEVTPETDVDGFIGAERQVNTVTVNTQTDSAISGLADGGYISVWTSTNQDNSGDNDRGVFAQRYDAAGGAVGAEFQVNATVTSSQFDADVAGLTDGGWVVVWDDDTITGVRLNRYDAGGALVASEIQVETETSASQFQPQVTGLSNGGYVVTWTAQNSGSAGDGNSNGVFGQLFNAAGARVGGEIAINTQTTGAQDTGTVAALSNGRFVVVWEENDVANGDGSSTSVSARIFDASGSPEGGEFQVNTFANSSQNVPRVATLENGDFVVVWRSEGQDSSSGGIYYQRFNDAGAAVGGEIRVNDTTPGDQTTPDIIALDTGGFVIGWTDTSTAAPGSGSDVFVQVFEADGTRLDSETRINTEVASTQNEIALAALPNGNFVVQWSSETSGTAGDGNGRGIFQQIIGDPAEIAQSAAPILQGLPLIVALDENAANIGAQIVLTGGLSLTDADSTDLEGGAIRLSRVVTEPLADRFSAPDDLTQDSVFVAIGGAISQVGTTLRVEGVAVATVTSDGLNGSDLVLDLLAGATPDRVETLLNALTYQTDSDNPRDSRTYSLFIEDGDGGLTQPRSLEIRINQEAEPGAPVPVPPETQVNSFTTNAQEQQEVAALNDGGWVVVWESDGQDENGDGIFGQRYNSEGVRLGGEFQVNTSTSGNQIDPVVTGLADGGWIVVWEAPFLDDPASSDFGIIAQRYAADGTPAGGETVVNTITASTQFDPAVATIAAGTLGFASGGYVVVYTSDSGDGSSDTILMQRFATDGTPVGAESVVNTTTPGNQSVADVAVLDDGSIAVSYFSSNTLFVRVFNPDGTEAVAEAQIATSALDAAIAATSDGGFVLAWTDNSGLDGSGQGIVAQRFDATGAPAGGTFVVNDSFVSTQAEPNVIGLDDGSFVIAWRGFSGNVDASGDGVLAQRYAATGERLDGEFLLNQDTFVSSQFSPKLAALPGGNFVATFGSVTSGTSGDGSGNGVFQQVFGTPSDFTPGAAPVIQGLSKTAVFGEADVNAGLQRLDADATVAFGDTDSTDFNGGVLSLAVSQIFDDIEQLNPGDDDTQDQLGLVAGNVGNGNVQFSGLGTGDTVSVNGVVVGTITNSGNRFDITLNANSTAEAVEALLGNIAYGNGSDAPVSLRRVSVDFTDGDGQSSPTQLIEVTVTPQVDSALVGSVERGVNAHTEGNQTDPQIATLTGGGIVVIWQSTNQDNIGDFNTGVFGQLYDANGIPIGPEFLVNNEVVNEQSQPAVTATANGGFVVVWNARNQDNPGDNDFGIIAQRYDATGAAQGPEFVVNTSVALTQVSPNVAAFEDGGFVVTYVSDEGDGSNDAILSQRFDAAGVAVGGEITVNTLTVAGNQSQPDIAMLLDGSGNNAGHVIVFTSFASGLEGDGDRNGVFAQRYDAAGAAVGAEFQVNTATADDQSEPAVIGLAGGGFVIVWTDDVQDGSAGGVFAQRYDVSGATVGDEFRVNTDRINSENDADVIALSDGGFVVSWTANGSQDGSGDGIFAQRFAADGSRIDGEIQVNLETASTQNQSALAAYKDGFAAVWSSFNSGDSGDGSSFGVSLRTFESAPAANNSPVLEDFERDVQLFADDIVGGAQILDDGIGFADPDSANFDGGTFEVYYTAGVTATDQLSIAAGGNVAIAGSTISVGGTAVATIDGTQDGVNGASLLITFNADADVAAVKAIAEHLAYGSTDSAANLQFTNRGIGFVITDGDGGQTEPDSVFVRITSGSTTATGLTLDDFGDPENETAQLDDFPARSEAALFNAPQLIDANVDFDDLAGTSFDGGFVQISEVFNSGSNKQLSVQDQGSGTGQIGFDGTNVSFEGTVIGTVNATSNGVNSAALRIDLNADAAAQGIEALVEALTFGISGSLTSANAIGFDITIGNQAGNQTAFNRMQQDLIRDLVETTVDTGVGQESQVNTFTNSTQQAPRIAELSDGGYVVIWNSTQQDNPGTGNRGAFAQRFNDQGQQVGVEFQVNDNALGDQIQPRAEGLSNGNFVLLWNENTGRDGSGQGVFGQMYQNDGTEVGSAFQVNEEVSSTQNQPEIVELGAGRFMVVWTSQTSATAGDGSGNGVFGRTFDASGAPEAGEFQINATTSGNQQRAQVAALDSGDVIVVWEEQGGGDSSGIGIFAQRLDTDGNLVSFDGTLAGADERQINTTVAGSQDRPDVAALGTSATLPNGGFVVVWESPDVSGDGIFAQIYNSAGVAQGGEFQINTSTLSTQSDPIVVGTPDGGFVVAYADASGVDGSGTGVTAQRFNADGSPNGIAFVVNEEVSSTQNQPDLAVLANGTLAAVWASQTSATAGDGSGVGVFQALFDQPIPAVGATSPVLEGVEETVTFDENAVNAGPQLLNQDGALSLTDADSPDMDGGSILVQRIVGSSLSEEQLRGPGEGTAQDVLGVLAGNGVSVSGTQISVNGSVIGTILQDGSGGNPLQIALSSAAAAPEAVEAILSQLSYQNLSDNPLALRQVAIQVTDGDGGSTGSQVVDIVVNSDVDRTVLPQGEEEQVNTFETGNQSDAATSEIYDAAGVQIGYVVVWTSQDQDRTQDASAGVFGQRYDLNGDPVGGEFQVNLHTEFVQSDATVTGLPTGGFVIGWSDNSFAHPAGVPAGEVSNGTFAQVFDENGVRVGDEFLVNDLTSSTQSQLDLAAKADGTIVAVYSDSGGADGSGVGVFLRQFDSSGAPLGASVQVNEEISSSQNDATVAVLSGGRIVVTWTSTASATAGDGNGNGVFARVFQANGTPVGGEFQVNTSTLSNQDAARVAGLADGSFVIVWDDDSGIDGSSTGIQMQRFDANGTAIGGEVLVNESTLSSQFDPYVIALDTGGWVVAWSDSSGGDGSGQGVFGQIYAADGSRVDGEFQLNTEFSSTQGEARLVALPNGGFTAVWTSTTSATAGDGSGNGVFQQVFANAGDVQISQNPVLVALDTSVTLQEADVNAGGQLFATAAGLGDADSSDFNGGVLTVSMVVNDTIQSQFAAPDDASQDQLGFDTSGILSISGTTLSVGGTAIGTITSDGANGAELIVQLNGAATQERVEDAVRGLTYGNSSDDPETSRLISIQVNDGDGGHVREVVQIDILPEIDGGVAVGDEVQTNSFTTNEQSDSHVATLADGGYVIVWSSRNQDATGDNDFGVFAQRYDASGAPVGGEVQVNTNAAAAQFNAQVVGLSTGGFVVAWEDNSGLIGTDIDEEIALQVFDANGQRVGTEIAVASGSHFDPDAPSLAAFDNGDFVLARHGRDNTSPFVDEVYVQRFNDQGGTIGSESVIAPLGSSGAREPDIAVQSDGTYVVVFTDFNVDNPGDNDAGVFLQRFAADDSQIGGPIQVNTNERFSQFATKVAATEDGGYVVVFESDIADDFGYTTSAGIFAQRYDGAGNRVGEEFLVNEVVDNAQSSPDVIAITGGGFAITYSDNNSTDGSGVGVFLQQYDADGNRVDGALQVNQEVSSTQNQPAIASLPGGNIVVSYTSQTSATAGDGDNTGIFHRIIGDPADFATGGDPIVEGINREVTYLENTLNGVPQLIDANGAAAVSDPDSADFDGGSILVSNLISSAPLINQINAPDDLTQDQLGLRQTTQIGIAGTAVSVDGIIVAQIIQNGQDGTPFELRLNQNATAEVVELLVENLTYRNISDDPLPTRDLRIQVTDGDGGASIPQIVTITITPSPDSAQPVGGEQVVNTTDTGTEDNPAIVTLPGTGGDFLVVWESTGTDGSGEGIFAQRFDVNGNKLARDGAGLASGSNDEFQVNTTTLNNQNDPKIAAFSDGSWVISWTDSSGQDGSGQGVVAQIFNADGTLNGGEILVNNLTSSNQWDADVAVLDDDSFVVTWTSINSAGASDGNGNGVLARHFNADGTPIAGQFVVNTETLSTQQNPAITQLNDGGFLITWESFASAGSADGDRFGVFAQRYDANAAPVGVEFQVNTATRSDQSDAEVTVLSDGNIVVTWSDSVADLSGQGIFATIIAPDGTPVVDEFRVNDQRFSTQNDPVVAALDNGDFVIAWVDSAGTDGSGQGVFAQQYDANGARVDSQFQVNTTTTGSQNQPDIAGLPGGGFVITWNGSVMIQIYGNDAPSISPVSASGDEDTAIVLDAAIFEAGFTDPDGNTLEEIRIETFPVNGALALSGVPVIAGQVISRADLLGGNLIYTGNQDFNGADSFLWTGSDGIAFSSDPPVAANITVDPVNDAPGLEAGADTSVDEGANLNRSLTLSDPDTDTRSFTVDYGDGSPVETFDSVSLTPALNHVFAGEGTFTVTVTVDDNAGEANSVESDSFEVTVVNANPNAANDFIFANEDGPVASGNALTNDTDPGNDALSVSAVNGQAADVGQQITLASGALFTLNADGSFDYDANGQFENLADFQSADEQVDYEISDGEGGTDTATITIRVSGENDDPDAVDDGFIANDDNPISGNVLDDNGNGADSDVDTPNTLTVSAVNGQAGDVGSLVTLASGALLTLNADGTFDYDPNGALDGGGSDSFDYSISDGRGGSDTATVNITVNGTNVAPTAQDDAIAANEDTAVNGDVLADNGNGVDNDLNGDTITVTQVNGSAANVGSAVALAGGGQVTLQSNGQFSFDPANGYEALGLGETATETFEYTIEDGNGGSDTATVTLTIVGVNDAPLGATDTASTDEDSTATGDVLANDTDVDSNDTLVITEVGGSTLAVGVATSTSGGGSITLGSDGLFTYDPGTAFNGLGVGQSATDSISYTVADGNGGSDTATLVITVNGLNDAPTANDDILAVGEDNLLAGNLLDDNGNGADSDPDAPDTPFVTQVNGVAADIGQQITLASGALLTVNGSGTFSYDTNGQFETLNTGDTATDSFIYTISDGNGGTDTATATVTINGNADLPVAGDDSASTDEDTPVSGAVLGNDTDADGDVLTVSALNGVAADVGVQVALASGALLTLNADGTFDYDPNGQFEALSVGQTGADSFTYTVSDGNGGADTATVNIDVNGVNDAPVAQNDFLSTDEETALVGLDLFANNGGGVDSDIDQLDMIVVSAVQGQAANVGTQITLASGAVITVNADGTASYDPNGAFEALGVGVDVTDSFTYTISDGNGGTDTATVSIDVNGVNDAPDAVDDTLGVGVDAALSGNVLADNGNGADRDVDASDTPQVSALNGSSAALGVATTLASGAIVTLNADGTFEYDQNGAFSGLASGATASDSFAYTISDGNGGTDTATVTVTIGGSNLPPVAIDDGFITDEDTGFTTGSVLTNDTDPNSDLLSVSSIDTTATLGTVIDNGDGTFDYNPNGQFESLGVGQTAVDSFTYTVSDGNGGSDTATVNITINGVNDAPIAVDDVLGVSEDAGGSVVLTSNDTDIDGDDVEIGSVDTTGTVGLVTIEPDADTATYDSNGQFESLALGETATDSFTYTVSDGNGGSDTATVDVTITGVNDGPVAQDDTLATDEDTTLSGASVFDDNGNGADSDVDTSDVLTVSAVNGVAANVGAQVTLASGALLMLNADGTFDYDPNGQFEALSVGQTGADSFTYTISDGNGGTDTATVNIDVNGVNDAPDAVDDSFGIGLGAALLGNVLADNGNGTDSDIDAGDTLLVSALNGSSAALGVATTLASGAIVTLNGDGTFDYDQNGAFSGLASGAVATDSFEYTISDGNGGTDTATVTVAINPPVGEVIAEDNDYTVTAQALDDAGKFLFRLGAKNDNTDLLANDTGATQVISVNGAAFAYGIFFDGDNGGQFRVYEGGVIDFRNQGSVIGPDDITGFTYTASDGNGGTDTARVTFTIGPDIARDDAYQVSESQLDAAGKFLFRIAAKDEDRELLANDLDVDEIIFINDLPIRPGIFFDGDNGGQFRVYEGGVVDFRNQGDLVEVGDTTGFTYSVDDGNGGTDSATVTLEITPDEFVFW</sequence>
<dbReference type="RefSeq" id="WP_262386371.1">
    <property type="nucleotide sequence ID" value="NZ_CP143423.1"/>
</dbReference>
<dbReference type="Gene3D" id="2.60.40.10">
    <property type="entry name" value="Immunoglobulins"/>
    <property type="match status" value="1"/>
</dbReference>
<feature type="region of interest" description="Disordered" evidence="1">
    <location>
        <begin position="5187"/>
        <end position="5207"/>
    </location>
</feature>
<dbReference type="SUPFAM" id="SSF49299">
    <property type="entry name" value="PKD domain"/>
    <property type="match status" value="1"/>
</dbReference>
<dbReference type="InterPro" id="IPR035986">
    <property type="entry name" value="PKD_dom_sf"/>
</dbReference>
<evidence type="ECO:0000313" key="4">
    <source>
        <dbReference type="Proteomes" id="UP001318682"/>
    </source>
</evidence>
<evidence type="ECO:0000256" key="1">
    <source>
        <dbReference type="SAM" id="MobiDB-lite"/>
    </source>
</evidence>
<feature type="region of interest" description="Disordered" evidence="1">
    <location>
        <begin position="4969"/>
        <end position="4988"/>
    </location>
</feature>
<organism evidence="3 4">
    <name type="scientific">Roseobacter fucihabitans</name>
    <dbReference type="NCBI Taxonomy" id="1537242"/>
    <lineage>
        <taxon>Bacteria</taxon>
        <taxon>Pseudomonadati</taxon>
        <taxon>Pseudomonadota</taxon>
        <taxon>Alphaproteobacteria</taxon>
        <taxon>Rhodobacterales</taxon>
        <taxon>Roseobacteraceae</taxon>
        <taxon>Roseobacter</taxon>
    </lineage>
</organism>
<name>A0ABZ2BXS0_9RHOB</name>
<accession>A0ABZ2BXS0</accession>
<dbReference type="Pfam" id="PF18911">
    <property type="entry name" value="PKD_4"/>
    <property type="match status" value="1"/>
</dbReference>
<proteinExistence type="predicted"/>
<dbReference type="InterPro" id="IPR013783">
    <property type="entry name" value="Ig-like_fold"/>
</dbReference>
<keyword evidence="4" id="KW-1185">Reference proteome</keyword>
<dbReference type="InterPro" id="IPR000601">
    <property type="entry name" value="PKD_dom"/>
</dbReference>
<dbReference type="Gene3D" id="2.60.40.2810">
    <property type="match status" value="2"/>
</dbReference>